<dbReference type="InterPro" id="IPR019775">
    <property type="entry name" value="WD40_repeat_CS"/>
</dbReference>
<comment type="caution">
    <text evidence="7">The sequence shown here is derived from an EMBL/GenBank/DDBJ whole genome shotgun (WGS) entry which is preliminary data.</text>
</comment>
<dbReference type="GO" id="GO:0010506">
    <property type="term" value="P:regulation of autophagy"/>
    <property type="evidence" value="ECO:0007669"/>
    <property type="project" value="TreeGrafter"/>
</dbReference>
<sequence length="1797" mass="194118">MPNSASTTHGIGVGDDDIAPVMLGPSRGNDRNPTIYTRTATGAEVEMSELMGGDPLGAQRKPVSQTLLENRMDFHTHPRSLSLAHMQLADWRQTEKLRTVGALLVVCLNLGTDPPDLVRPSKRAVLEAWVDPTAPVQMPTPEELALQAANNNSNNGAAGSSAQRSATRERTPMKAIGENILRQFEGIQTHAKYKPLLDCAMEDLRKNCVQFRRVAKEERLLFYYNGHGVPRPTASGDIWVFNRQFTQYVPVNSMELMSWIGTPCVYVWDCSHAMNIVNAFEKNSKLREVEIARIRHTAELAGTRLPVGRAGPETMSTITSNIAAVMASQMPQTGGANPQGQVPPQLQQAQQNGQQSQQQQQQQQHAGNPPVNPALINLALLPPMHHEDIHFAATRADELLPTNPELPADLFTSCLTTPVKVALRFWVTRNPQCTKVTLDMCDRLPGTAQERRTPFGELNWIFTSITDTIAWSTLPRELFRKLFRQDIVVAALYRNFMLADRIMRFYGVHPQCRPAMPATHRHPLWDSLDLEIDMCLQQLPRLLREEERRKQREERIKRSEQDRMARLGRRRANASASANGKGGGGGGAAGGLQLPVMPKLAIASTFSTMTSRHGSRIGLGGTVESEDSDAASGDDSDTEATGAAAGALALQGRSAEYISSTYFSNQLYAFEVWLQHAATAVSQFLAGRGADQMPRSLSTQAPPGLAAPNELPAVLQVLLSQQYRVRALILLYRFMNLGPWAVDLAMAVGIYPYMSKLLASTTAEFREVLILVWARLSAVDMRLHPELLKCDQFEYFVTYLAGNVHMQHEPVSDKGRLCDTVCAASAFTLAMLCRGTRDAQKACFDGRVLDYFLLYLRRPDNGTDERACLRTWILLCLAELWKDHSDAKWMAMTYKLCVITSRRHAQAQDQGQDQAHAAEPTFAEQIAASAGDASVEDRDAQDLLVQMAFHRAPTVRAAAIYAAGTLLHGLAGLGSDPAVLFIVRKTEAQLLPLLMQAALDGSPMVRREVAQTIAHAVFASYMPQAVDAVARVVAEELRGGGGGGGAGQQPHVHAPHNPADDGADVSPGLLAKLYKTLLRLSADPHPDVALAAREACDVLLQCYAHSRAFFAAEAQLDQALHRLEISRAARGQQPILGFLRTAGSVGDALLGLPPAAGGSASAGSSASGSSCSVLGEDAPQTQAQRRQSAHVGHRGPHRHAGAGLAQASVPSHRYTMHSAQPLQQLHVPSRSHGQPAAAEPASAASLHAPDAPPGDRFGSLGDAHGRLARVEAAWLEWGRGELQAGACESSLVDWAGAHFTEFDISLFASVSGTLQSSAELVESRERNRRVDRMEASARAMGSAAGTMKWADATTVATVAAPAAAALLHPLEPHAIVATRRGTVAVFDWEMHAQVAQYSVAPAHDGAAAADACALHLINPLGQAKLLVGTADGMVRVFASHAPDFAPPPPGHAPAFPRPRLLTAFAALPWAAPPPPLPAGLAPTTLASSSARLRGHLQPQPQPQQLPAGAESPAAGCQLVTAWNQRSGVLFAGGNDKEIRVWDVASELCVEEISVSSMGGITCVSHDGVSGNLFAVGNVDGVVRVVDRRLDARSGVVANWREHSPHAIRNVAMRPGQIEVVSASAAGDVKYWDLRHRSATFTLVDTHTNRRLEHMLAHESAPVTLTASDATVKLWNQRGSNIGVVTASKHVYGSAASYMKSLAGYGARPQAVHVSAVAMHSFLPVALMVSDDGRVSCIQPRTPGPHDHQQQQQQTQGQHVQQQHQQHQYHTLGHQQQPHLARQRPRSLLATARANSVL</sequence>
<keyword evidence="8" id="KW-1185">Reference proteome</keyword>
<dbReference type="GO" id="GO:0031929">
    <property type="term" value="P:TOR signaling"/>
    <property type="evidence" value="ECO:0007669"/>
    <property type="project" value="InterPro"/>
</dbReference>
<feature type="compositionally biased region" description="Low complexity" evidence="5">
    <location>
        <begin position="1235"/>
        <end position="1249"/>
    </location>
</feature>
<dbReference type="PRINTS" id="PR01547">
    <property type="entry name" value="YEAST176DUF"/>
</dbReference>
<evidence type="ECO:0000256" key="4">
    <source>
        <dbReference type="PROSITE-ProRule" id="PRU00221"/>
    </source>
</evidence>
<dbReference type="GO" id="GO:0071230">
    <property type="term" value="P:cellular response to amino acid stimulus"/>
    <property type="evidence" value="ECO:0007669"/>
    <property type="project" value="TreeGrafter"/>
</dbReference>
<dbReference type="PANTHER" id="PTHR12848:SF16">
    <property type="entry name" value="REGULATORY-ASSOCIATED PROTEIN OF MTOR"/>
    <property type="match status" value="1"/>
</dbReference>
<keyword evidence="2 4" id="KW-0853">WD repeat</keyword>
<feature type="region of interest" description="Disordered" evidence="5">
    <location>
        <begin position="1735"/>
        <end position="1783"/>
    </location>
</feature>
<dbReference type="GO" id="GO:0031931">
    <property type="term" value="C:TORC1 complex"/>
    <property type="evidence" value="ECO:0007669"/>
    <property type="project" value="InterPro"/>
</dbReference>
<feature type="region of interest" description="Disordered" evidence="5">
    <location>
        <begin position="1227"/>
        <end position="1253"/>
    </location>
</feature>
<dbReference type="SUPFAM" id="SSF50978">
    <property type="entry name" value="WD40 repeat-like"/>
    <property type="match status" value="1"/>
</dbReference>
<evidence type="ECO:0000256" key="3">
    <source>
        <dbReference type="ARBA" id="ARBA00022737"/>
    </source>
</evidence>
<evidence type="ECO:0000256" key="1">
    <source>
        <dbReference type="ARBA" id="ARBA00009257"/>
    </source>
</evidence>
<feature type="region of interest" description="Disordered" evidence="5">
    <location>
        <begin position="331"/>
        <end position="375"/>
    </location>
</feature>
<feature type="compositionally biased region" description="Gly residues" evidence="5">
    <location>
        <begin position="580"/>
        <end position="590"/>
    </location>
</feature>
<feature type="region of interest" description="Disordered" evidence="5">
    <location>
        <begin position="1"/>
        <end position="34"/>
    </location>
</feature>
<dbReference type="PROSITE" id="PS50082">
    <property type="entry name" value="WD_REPEATS_2"/>
    <property type="match status" value="1"/>
</dbReference>
<feature type="domain" description="Raptor N-terminal CASPase-like" evidence="6">
    <location>
        <begin position="96"/>
        <end position="281"/>
    </location>
</feature>
<dbReference type="Gene3D" id="2.130.10.10">
    <property type="entry name" value="YVTN repeat-like/Quinoprotein amine dehydrogenase"/>
    <property type="match status" value="1"/>
</dbReference>
<feature type="region of interest" description="Disordered" evidence="5">
    <location>
        <begin position="547"/>
        <end position="590"/>
    </location>
</feature>
<feature type="region of interest" description="Disordered" evidence="5">
    <location>
        <begin position="151"/>
        <end position="170"/>
    </location>
</feature>
<dbReference type="GO" id="GO:0030674">
    <property type="term" value="F:protein-macromolecule adaptor activity"/>
    <property type="evidence" value="ECO:0007669"/>
    <property type="project" value="TreeGrafter"/>
</dbReference>
<dbReference type="InterPro" id="IPR004083">
    <property type="entry name" value="Raptor"/>
</dbReference>
<dbReference type="SUPFAM" id="SSF48371">
    <property type="entry name" value="ARM repeat"/>
    <property type="match status" value="1"/>
</dbReference>
<dbReference type="SMART" id="SM01302">
    <property type="entry name" value="Raptor_N"/>
    <property type="match status" value="1"/>
</dbReference>
<reference evidence="7" key="1">
    <citation type="submission" date="2022-07" db="EMBL/GenBank/DDBJ databases">
        <title>Phylogenomic reconstructions and comparative analyses of Kickxellomycotina fungi.</title>
        <authorList>
            <person name="Reynolds N.K."/>
            <person name="Stajich J.E."/>
            <person name="Barry K."/>
            <person name="Grigoriev I.V."/>
            <person name="Crous P."/>
            <person name="Smith M.E."/>
        </authorList>
    </citation>
    <scope>NUCLEOTIDE SEQUENCE</scope>
    <source>
        <strain evidence="7">NBRC 32514</strain>
    </source>
</reference>
<dbReference type="PROSITE" id="PS00678">
    <property type="entry name" value="WD_REPEATS_1"/>
    <property type="match status" value="1"/>
</dbReference>
<name>A0A9W7XZ92_9FUNG</name>
<dbReference type="InterPro" id="IPR016024">
    <property type="entry name" value="ARM-type_fold"/>
</dbReference>
<dbReference type="InterPro" id="IPR036322">
    <property type="entry name" value="WD40_repeat_dom_sf"/>
</dbReference>
<dbReference type="InterPro" id="IPR011989">
    <property type="entry name" value="ARM-like"/>
</dbReference>
<feature type="compositionally biased region" description="Low complexity" evidence="5">
    <location>
        <begin position="151"/>
        <end position="162"/>
    </location>
</feature>
<dbReference type="InterPro" id="IPR029347">
    <property type="entry name" value="Raptor_N"/>
</dbReference>
<dbReference type="GO" id="GO:0009267">
    <property type="term" value="P:cellular response to starvation"/>
    <property type="evidence" value="ECO:0007669"/>
    <property type="project" value="TreeGrafter"/>
</dbReference>
<evidence type="ECO:0000256" key="5">
    <source>
        <dbReference type="SAM" id="MobiDB-lite"/>
    </source>
</evidence>
<feature type="compositionally biased region" description="Low complexity" evidence="5">
    <location>
        <begin position="1749"/>
        <end position="1776"/>
    </location>
</feature>
<evidence type="ECO:0000259" key="6">
    <source>
        <dbReference type="SMART" id="SM01302"/>
    </source>
</evidence>
<dbReference type="Gene3D" id="1.25.10.10">
    <property type="entry name" value="Leucine-rich Repeat Variant"/>
    <property type="match status" value="2"/>
</dbReference>
<keyword evidence="3" id="KW-0677">Repeat</keyword>
<feature type="region of interest" description="Disordered" evidence="5">
    <location>
        <begin position="1155"/>
        <end position="1210"/>
    </location>
</feature>
<evidence type="ECO:0000313" key="7">
    <source>
        <dbReference type="EMBL" id="KAJ1721353.1"/>
    </source>
</evidence>
<feature type="repeat" description="WD" evidence="4">
    <location>
        <begin position="1521"/>
        <end position="1551"/>
    </location>
</feature>
<dbReference type="EMBL" id="JANBOJ010000177">
    <property type="protein sequence ID" value="KAJ1721353.1"/>
    <property type="molecule type" value="Genomic_DNA"/>
</dbReference>
<feature type="compositionally biased region" description="Basic residues" evidence="5">
    <location>
        <begin position="1187"/>
        <end position="1200"/>
    </location>
</feature>
<comment type="similarity">
    <text evidence="1">Belongs to the WD repeat RAPTOR family.</text>
</comment>
<dbReference type="InterPro" id="IPR001680">
    <property type="entry name" value="WD40_rpt"/>
</dbReference>
<dbReference type="GO" id="GO:0005737">
    <property type="term" value="C:cytoplasm"/>
    <property type="evidence" value="ECO:0007669"/>
    <property type="project" value="TreeGrafter"/>
</dbReference>
<dbReference type="Pfam" id="PF14538">
    <property type="entry name" value="Raptor_N"/>
    <property type="match status" value="1"/>
</dbReference>
<feature type="compositionally biased region" description="Low complexity" evidence="5">
    <location>
        <begin position="1155"/>
        <end position="1170"/>
    </location>
</feature>
<protein>
    <submittedName>
        <fullName evidence="7">Target of rapamycin complex 1 subunit kog1</fullName>
    </submittedName>
</protein>
<accession>A0A9W7XZ92</accession>
<feature type="compositionally biased region" description="Acidic residues" evidence="5">
    <location>
        <begin position="624"/>
        <end position="638"/>
    </location>
</feature>
<dbReference type="Proteomes" id="UP001149813">
    <property type="component" value="Unassembled WGS sequence"/>
</dbReference>
<dbReference type="PANTHER" id="PTHR12848">
    <property type="entry name" value="REGULATORY-ASSOCIATED PROTEIN OF MTOR"/>
    <property type="match status" value="1"/>
</dbReference>
<dbReference type="GO" id="GO:0030307">
    <property type="term" value="P:positive regulation of cell growth"/>
    <property type="evidence" value="ECO:0007669"/>
    <property type="project" value="TreeGrafter"/>
</dbReference>
<proteinExistence type="inferred from homology"/>
<dbReference type="OrthoDB" id="10262360at2759"/>
<evidence type="ECO:0000313" key="8">
    <source>
        <dbReference type="Proteomes" id="UP001149813"/>
    </source>
</evidence>
<dbReference type="InterPro" id="IPR015943">
    <property type="entry name" value="WD40/YVTN_repeat-like_dom_sf"/>
</dbReference>
<gene>
    <name evidence="7" type="primary">KOG1</name>
    <name evidence="7" type="ORF">LPJ53_004106</name>
</gene>
<evidence type="ECO:0000256" key="2">
    <source>
        <dbReference type="ARBA" id="ARBA00022574"/>
    </source>
</evidence>
<feature type="compositionally biased region" description="Low complexity" evidence="5">
    <location>
        <begin position="338"/>
        <end position="375"/>
    </location>
</feature>
<feature type="region of interest" description="Disordered" evidence="5">
    <location>
        <begin position="611"/>
        <end position="639"/>
    </location>
</feature>
<feature type="compositionally biased region" description="Basic and acidic residues" evidence="5">
    <location>
        <begin position="547"/>
        <end position="565"/>
    </location>
</feature>
<organism evidence="7 8">
    <name type="scientific">Coemansia erecta</name>
    <dbReference type="NCBI Taxonomy" id="147472"/>
    <lineage>
        <taxon>Eukaryota</taxon>
        <taxon>Fungi</taxon>
        <taxon>Fungi incertae sedis</taxon>
        <taxon>Zoopagomycota</taxon>
        <taxon>Kickxellomycotina</taxon>
        <taxon>Kickxellomycetes</taxon>
        <taxon>Kickxellales</taxon>
        <taxon>Kickxellaceae</taxon>
        <taxon>Coemansia</taxon>
    </lineage>
</organism>
<dbReference type="SMART" id="SM00320">
    <property type="entry name" value="WD40"/>
    <property type="match status" value="4"/>
</dbReference>